<evidence type="ECO:0000256" key="7">
    <source>
        <dbReference type="SAM" id="MobiDB-lite"/>
    </source>
</evidence>
<dbReference type="AlphaFoldDB" id="A0A9D5Q6W9"/>
<dbReference type="GO" id="GO:0051603">
    <property type="term" value="P:proteolysis involved in protein catabolic process"/>
    <property type="evidence" value="ECO:0007669"/>
    <property type="project" value="TreeGrafter"/>
</dbReference>
<evidence type="ECO:0000256" key="3">
    <source>
        <dbReference type="ARBA" id="ARBA00022801"/>
    </source>
</evidence>
<dbReference type="InterPro" id="IPR001915">
    <property type="entry name" value="Peptidase_M48"/>
</dbReference>
<evidence type="ECO:0000256" key="1">
    <source>
        <dbReference type="ARBA" id="ARBA00022670"/>
    </source>
</evidence>
<dbReference type="PANTHER" id="PTHR22726">
    <property type="entry name" value="METALLOENDOPEPTIDASE OMA1"/>
    <property type="match status" value="1"/>
</dbReference>
<dbReference type="GO" id="GO:0016020">
    <property type="term" value="C:membrane"/>
    <property type="evidence" value="ECO:0007669"/>
    <property type="project" value="TreeGrafter"/>
</dbReference>
<gene>
    <name evidence="9" type="ORF">GF339_17115</name>
</gene>
<keyword evidence="2" id="KW-0479">Metal-binding</keyword>
<comment type="cofactor">
    <cofactor evidence="6">
        <name>Zn(2+)</name>
        <dbReference type="ChEBI" id="CHEBI:29105"/>
    </cofactor>
    <text evidence="6">Binds 1 zinc ion per subunit.</text>
</comment>
<evidence type="ECO:0000313" key="10">
    <source>
        <dbReference type="Proteomes" id="UP000649604"/>
    </source>
</evidence>
<organism evidence="9 10">
    <name type="scientific">candidate division KSB3 bacterium</name>
    <dbReference type="NCBI Taxonomy" id="2044937"/>
    <lineage>
        <taxon>Bacteria</taxon>
        <taxon>candidate division KSB3</taxon>
    </lineage>
</organism>
<dbReference type="GO" id="GO:0046872">
    <property type="term" value="F:metal ion binding"/>
    <property type="evidence" value="ECO:0007669"/>
    <property type="project" value="UniProtKB-KW"/>
</dbReference>
<feature type="compositionally biased region" description="Polar residues" evidence="7">
    <location>
        <begin position="277"/>
        <end position="290"/>
    </location>
</feature>
<dbReference type="CDD" id="cd07333">
    <property type="entry name" value="M48C_bepA_like"/>
    <property type="match status" value="1"/>
</dbReference>
<keyword evidence="1 6" id="KW-0645">Protease</keyword>
<keyword evidence="5 6" id="KW-0482">Metalloprotease</keyword>
<keyword evidence="4 6" id="KW-0862">Zinc</keyword>
<sequence length="311" mass="34565">MMHRYHTIASPRLVSVVLVILVISGCAYQLGDLENPGRGFNLVSEGAEIEMGMEAANEIESEIRIIRNPEIQQYITNLGQYLVQYSRRPNLRYAFKVVDTDEINAFALPGGFIYINRGLIVEADSEAELAGVIAHEIGHVVARHGAKRMSQIIALQLGLSVFESLSDQDRRTQITALVAQALATGFLLKNSRDNERQADDLGTETLYRAGYDPIALARFFDKLSQQYSPSSIEVFLSTHPSPGERVGNVQALIATFPPRPYVTDTPQFDHIKQMLSANTLSAPQTRQKQGVPQAPRRRMRPGAVGGSYRRR</sequence>
<dbReference type="PANTHER" id="PTHR22726:SF1">
    <property type="entry name" value="METALLOENDOPEPTIDASE OMA1, MITOCHONDRIAL"/>
    <property type="match status" value="1"/>
</dbReference>
<dbReference type="GO" id="GO:0004222">
    <property type="term" value="F:metalloendopeptidase activity"/>
    <property type="evidence" value="ECO:0007669"/>
    <property type="project" value="InterPro"/>
</dbReference>
<evidence type="ECO:0000256" key="4">
    <source>
        <dbReference type="ARBA" id="ARBA00022833"/>
    </source>
</evidence>
<feature type="domain" description="Peptidase M48" evidence="8">
    <location>
        <begin position="72"/>
        <end position="251"/>
    </location>
</feature>
<evidence type="ECO:0000256" key="2">
    <source>
        <dbReference type="ARBA" id="ARBA00022723"/>
    </source>
</evidence>
<proteinExistence type="inferred from homology"/>
<evidence type="ECO:0000313" key="9">
    <source>
        <dbReference type="EMBL" id="MBD3326309.1"/>
    </source>
</evidence>
<dbReference type="Gene3D" id="3.30.2010.10">
    <property type="entry name" value="Metalloproteases ('zincins'), catalytic domain"/>
    <property type="match status" value="1"/>
</dbReference>
<evidence type="ECO:0000259" key="8">
    <source>
        <dbReference type="Pfam" id="PF01435"/>
    </source>
</evidence>
<comment type="caution">
    <text evidence="9">The sequence shown here is derived from an EMBL/GenBank/DDBJ whole genome shotgun (WGS) entry which is preliminary data.</text>
</comment>
<name>A0A9D5Q6W9_9BACT</name>
<evidence type="ECO:0000256" key="6">
    <source>
        <dbReference type="RuleBase" id="RU003983"/>
    </source>
</evidence>
<evidence type="ECO:0000256" key="5">
    <source>
        <dbReference type="ARBA" id="ARBA00023049"/>
    </source>
</evidence>
<accession>A0A9D5Q6W9</accession>
<keyword evidence="3 6" id="KW-0378">Hydrolase</keyword>
<dbReference type="EMBL" id="WJJP01000558">
    <property type="protein sequence ID" value="MBD3326309.1"/>
    <property type="molecule type" value="Genomic_DNA"/>
</dbReference>
<dbReference type="PROSITE" id="PS51257">
    <property type="entry name" value="PROKAR_LIPOPROTEIN"/>
    <property type="match status" value="1"/>
</dbReference>
<reference evidence="9" key="1">
    <citation type="submission" date="2019-11" db="EMBL/GenBank/DDBJ databases">
        <title>Microbial mats filling the niche in hypersaline microbial mats.</title>
        <authorList>
            <person name="Wong H.L."/>
            <person name="Macleod F.I."/>
            <person name="White R.A. III"/>
            <person name="Burns B.P."/>
        </authorList>
    </citation>
    <scope>NUCLEOTIDE SEQUENCE</scope>
    <source>
        <strain evidence="9">Rbin_158</strain>
    </source>
</reference>
<dbReference type="InterPro" id="IPR051156">
    <property type="entry name" value="Mito/Outer_Membr_Metalloprot"/>
</dbReference>
<feature type="region of interest" description="Disordered" evidence="7">
    <location>
        <begin position="277"/>
        <end position="311"/>
    </location>
</feature>
<dbReference type="Pfam" id="PF01435">
    <property type="entry name" value="Peptidase_M48"/>
    <property type="match status" value="1"/>
</dbReference>
<protein>
    <submittedName>
        <fullName evidence="9">M48 family metalloprotease</fullName>
    </submittedName>
</protein>
<comment type="similarity">
    <text evidence="6">Belongs to the peptidase M48 family.</text>
</comment>
<dbReference type="Proteomes" id="UP000649604">
    <property type="component" value="Unassembled WGS sequence"/>
</dbReference>